<dbReference type="SUPFAM" id="SSF56235">
    <property type="entry name" value="N-terminal nucleophile aminohydrolases (Ntn hydrolases)"/>
    <property type="match status" value="1"/>
</dbReference>
<gene>
    <name evidence="2" type="ORF">B9Z19DRAFT_1123648</name>
</gene>
<dbReference type="InterPro" id="IPR045864">
    <property type="entry name" value="aa-tRNA-synth_II/BPL/LPL"/>
</dbReference>
<dbReference type="Gene3D" id="3.60.20.30">
    <property type="entry name" value="(Glycosyl)asparaginase"/>
    <property type="match status" value="1"/>
</dbReference>
<proteinExistence type="predicted"/>
<name>A0A2T6ZY48_TUBBO</name>
<dbReference type="AlphaFoldDB" id="A0A2T6ZY48"/>
<reference evidence="2 3" key="1">
    <citation type="submission" date="2017-04" db="EMBL/GenBank/DDBJ databases">
        <title>Draft genome sequence of Tuber borchii Vittad., a whitish edible truffle.</title>
        <authorList>
            <consortium name="DOE Joint Genome Institute"/>
            <person name="Murat C."/>
            <person name="Kuo A."/>
            <person name="Barry K.W."/>
            <person name="Clum A."/>
            <person name="Dockter R.B."/>
            <person name="Fauchery L."/>
            <person name="Iotti M."/>
            <person name="Kohler A."/>
            <person name="Labutti K."/>
            <person name="Lindquist E.A."/>
            <person name="Lipzen A."/>
            <person name="Ohm R.A."/>
            <person name="Wang M."/>
            <person name="Grigoriev I.V."/>
            <person name="Zambonelli A."/>
            <person name="Martin F.M."/>
        </authorList>
    </citation>
    <scope>NUCLEOTIDE SEQUENCE [LARGE SCALE GENOMIC DNA]</scope>
    <source>
        <strain evidence="2 3">Tbo3840</strain>
    </source>
</reference>
<evidence type="ECO:0000313" key="3">
    <source>
        <dbReference type="Proteomes" id="UP000244722"/>
    </source>
</evidence>
<sequence length="618" mass="68116">MFQKPSLTINCSASSISRPSLPHSSPLYSLYPTCFRQVLQTTHPLLIASYSVVTVTTQTAALLEPSFQRRQGLGVHVRREEGAGGFSYGFTGVSEHGGGVAMPTKVKNPIPLARELLVRGDGDGVRAVGRDINSVWEQRRRGWLLGGGVKFWTGEAMGGALMRVKGGERPELAAFVMDTYRTLCVAMSTGSLANKLPGRIGDTPILATRPLIESRFPGPTYEYHNDLSPRVSVHHCFDSGAFPIDHLGRSRTDHYCVNKGTILRTFTSVHHADTFRSGTSDGFLGSADVYRLGAIDRSHYPYEVEGMPRHGIDVEDPNPPFYEMRNPLQVEHTPEEARAIGAHLRLCLEHVGPEEFGQARAAAAAAGDAGIEGASEEPLRVRWVEAYFPFTQPFLGARSILAGESVGIVREWCSTEPAKECQLVNHPPFLLSPHNRSPSFQASPKNSARPSASASSQSPRSYLESRVLASSGPSTSASWRNLRKGRFPDSSHFSKFPHRYKDDVFWLPSSSSAAGCQIPFHENDMMDVINVAGDLAEDEKFVSNFVKVEARERVCQPIFLRRNPAGLNFYVVLHCYDEASSEHVHRSPSYCSVFESMDHCFVVYMHDYLHAVPPASPV</sequence>
<keyword evidence="3" id="KW-1185">Reference proteome</keyword>
<dbReference type="Gene3D" id="3.30.930.10">
    <property type="entry name" value="Bira Bifunctional Protein, Domain 2"/>
    <property type="match status" value="1"/>
</dbReference>
<dbReference type="STRING" id="42251.A0A2T6ZY48"/>
<protein>
    <submittedName>
        <fullName evidence="2">Uncharacterized protein</fullName>
    </submittedName>
</protein>
<dbReference type="InterPro" id="IPR029055">
    <property type="entry name" value="Ntn_hydrolases_N"/>
</dbReference>
<evidence type="ECO:0000313" key="2">
    <source>
        <dbReference type="EMBL" id="PUU80396.1"/>
    </source>
</evidence>
<feature type="compositionally biased region" description="Low complexity" evidence="1">
    <location>
        <begin position="442"/>
        <end position="461"/>
    </location>
</feature>
<evidence type="ECO:0000256" key="1">
    <source>
        <dbReference type="SAM" id="MobiDB-lite"/>
    </source>
</evidence>
<comment type="caution">
    <text evidence="2">The sequence shown here is derived from an EMBL/GenBank/DDBJ whole genome shotgun (WGS) entry which is preliminary data.</text>
</comment>
<accession>A0A2T6ZY48</accession>
<dbReference type="SUPFAM" id="SSF55681">
    <property type="entry name" value="Class II aaRS and biotin synthetases"/>
    <property type="match status" value="1"/>
</dbReference>
<dbReference type="EMBL" id="NESQ01000066">
    <property type="protein sequence ID" value="PUU80396.1"/>
    <property type="molecule type" value="Genomic_DNA"/>
</dbReference>
<dbReference type="OrthoDB" id="4457at2759"/>
<dbReference type="Proteomes" id="UP000244722">
    <property type="component" value="Unassembled WGS sequence"/>
</dbReference>
<feature type="region of interest" description="Disordered" evidence="1">
    <location>
        <begin position="434"/>
        <end position="461"/>
    </location>
</feature>
<organism evidence="2 3">
    <name type="scientific">Tuber borchii</name>
    <name type="common">White truffle</name>
    <dbReference type="NCBI Taxonomy" id="42251"/>
    <lineage>
        <taxon>Eukaryota</taxon>
        <taxon>Fungi</taxon>
        <taxon>Dikarya</taxon>
        <taxon>Ascomycota</taxon>
        <taxon>Pezizomycotina</taxon>
        <taxon>Pezizomycetes</taxon>
        <taxon>Pezizales</taxon>
        <taxon>Tuberaceae</taxon>
        <taxon>Tuber</taxon>
    </lineage>
</organism>